<evidence type="ECO:0000256" key="1">
    <source>
        <dbReference type="ARBA" id="ARBA00023242"/>
    </source>
</evidence>
<proteinExistence type="predicted"/>
<dbReference type="Proteomes" id="UP000799640">
    <property type="component" value="Unassembled WGS sequence"/>
</dbReference>
<keyword evidence="5" id="KW-1185">Reference proteome</keyword>
<evidence type="ECO:0000259" key="3">
    <source>
        <dbReference type="PROSITE" id="PS50048"/>
    </source>
</evidence>
<accession>A0A6G1I2P6</accession>
<evidence type="ECO:0000313" key="5">
    <source>
        <dbReference type="Proteomes" id="UP000799640"/>
    </source>
</evidence>
<dbReference type="CDD" id="cd00067">
    <property type="entry name" value="GAL4"/>
    <property type="match status" value="1"/>
</dbReference>
<evidence type="ECO:0000313" key="4">
    <source>
        <dbReference type="EMBL" id="KAF2402583.1"/>
    </source>
</evidence>
<gene>
    <name evidence="4" type="ORF">EJ06DRAFT_536952</name>
</gene>
<dbReference type="InterPro" id="IPR001138">
    <property type="entry name" value="Zn2Cys6_DnaBD"/>
</dbReference>
<dbReference type="Pfam" id="PF11951">
    <property type="entry name" value="Fungal_trans_2"/>
    <property type="match status" value="1"/>
</dbReference>
<dbReference type="PROSITE" id="PS50048">
    <property type="entry name" value="ZN2_CY6_FUNGAL_2"/>
    <property type="match status" value="1"/>
</dbReference>
<organism evidence="4 5">
    <name type="scientific">Trichodelitschia bisporula</name>
    <dbReference type="NCBI Taxonomy" id="703511"/>
    <lineage>
        <taxon>Eukaryota</taxon>
        <taxon>Fungi</taxon>
        <taxon>Dikarya</taxon>
        <taxon>Ascomycota</taxon>
        <taxon>Pezizomycotina</taxon>
        <taxon>Dothideomycetes</taxon>
        <taxon>Dothideomycetes incertae sedis</taxon>
        <taxon>Phaeotrichales</taxon>
        <taxon>Phaeotrichaceae</taxon>
        <taxon>Trichodelitschia</taxon>
    </lineage>
</organism>
<reference evidence="4" key="1">
    <citation type="journal article" date="2020" name="Stud. Mycol.">
        <title>101 Dothideomycetes genomes: a test case for predicting lifestyles and emergence of pathogens.</title>
        <authorList>
            <person name="Haridas S."/>
            <person name="Albert R."/>
            <person name="Binder M."/>
            <person name="Bloem J."/>
            <person name="Labutti K."/>
            <person name="Salamov A."/>
            <person name="Andreopoulos B."/>
            <person name="Baker S."/>
            <person name="Barry K."/>
            <person name="Bills G."/>
            <person name="Bluhm B."/>
            <person name="Cannon C."/>
            <person name="Castanera R."/>
            <person name="Culley D."/>
            <person name="Daum C."/>
            <person name="Ezra D."/>
            <person name="Gonzalez J."/>
            <person name="Henrissat B."/>
            <person name="Kuo A."/>
            <person name="Liang C."/>
            <person name="Lipzen A."/>
            <person name="Lutzoni F."/>
            <person name="Magnuson J."/>
            <person name="Mondo S."/>
            <person name="Nolan M."/>
            <person name="Ohm R."/>
            <person name="Pangilinan J."/>
            <person name="Park H.-J."/>
            <person name="Ramirez L."/>
            <person name="Alfaro M."/>
            <person name="Sun H."/>
            <person name="Tritt A."/>
            <person name="Yoshinaga Y."/>
            <person name="Zwiers L.-H."/>
            <person name="Turgeon B."/>
            <person name="Goodwin S."/>
            <person name="Spatafora J."/>
            <person name="Crous P."/>
            <person name="Grigoriev I."/>
        </authorList>
    </citation>
    <scope>NUCLEOTIDE SEQUENCE</scope>
    <source>
        <strain evidence="4">CBS 262.69</strain>
    </source>
</reference>
<dbReference type="InterPro" id="IPR036864">
    <property type="entry name" value="Zn2-C6_fun-type_DNA-bd_sf"/>
</dbReference>
<keyword evidence="1" id="KW-0539">Nucleus</keyword>
<dbReference type="PANTHER" id="PTHR38791:SF13">
    <property type="entry name" value="ZN(2)-C6 FUNGAL-TYPE DOMAIN-CONTAINING PROTEIN"/>
    <property type="match status" value="1"/>
</dbReference>
<sequence length="575" mass="64534">MVYCGKPSRGCQNCKTRRIKCDEVRPTCTQCRKSNRVCPGYPDEFDLIFRNETAAVKRRAQRALSSSTHKSSPKSVSSRPTTDWLDIETFSAPALSDTVSSVPATESYLESPLFSQSSPVIVRSVDEPRSQDEESEAALVTAPESVSAGKAPMTLESPQLREISATAFFMKNYISIPRHGDSMRGYMEILMPMYKRASANSLLHRATQAVALAAISNYSKSTGLRIEAHKAYGKALREVGASIRDPETSRSDELLMSIMLFSLYEAITSTDDSRTAWTRHINGAVTLVKLRGPDQLRNPESLHLFRAVRATMLTSSIQQGKTIEDFPAAGNWRCDEDQGLNAANRLTVICLNLPNIKYYAQDLLARDKTSSTVIDMMTLIRTAKDIDSELEHWALTLPACWQCRIKLVCDSEPDDLRTAEFWTGPVHVYGDLSMANIWDDYRVSRIFCQAVILGCIAALPPHARTEQIERISAQAVHVTRQMVDDFCSTIPFLLGFDLKSRENARGQDEESIKALGAYYAVWPLFVTKKIPCIPDKQKQWLLFRLYHIGKNFGLSEDQMLNMARRHVMTSGPEFE</sequence>
<dbReference type="Pfam" id="PF00172">
    <property type="entry name" value="Zn_clus"/>
    <property type="match status" value="1"/>
</dbReference>
<dbReference type="EMBL" id="ML996691">
    <property type="protein sequence ID" value="KAF2402583.1"/>
    <property type="molecule type" value="Genomic_DNA"/>
</dbReference>
<dbReference type="InterPro" id="IPR053175">
    <property type="entry name" value="DHMBA_Reg_Transcription_Factor"/>
</dbReference>
<dbReference type="AlphaFoldDB" id="A0A6G1I2P6"/>
<dbReference type="SMART" id="SM00066">
    <property type="entry name" value="GAL4"/>
    <property type="match status" value="1"/>
</dbReference>
<dbReference type="Gene3D" id="4.10.240.10">
    <property type="entry name" value="Zn(2)-C6 fungal-type DNA-binding domain"/>
    <property type="match status" value="1"/>
</dbReference>
<dbReference type="SUPFAM" id="SSF57701">
    <property type="entry name" value="Zn2/Cys6 DNA-binding domain"/>
    <property type="match status" value="1"/>
</dbReference>
<feature type="domain" description="Zn(2)-C6 fungal-type" evidence="3">
    <location>
        <begin position="10"/>
        <end position="38"/>
    </location>
</feature>
<dbReference type="GO" id="GO:0000981">
    <property type="term" value="F:DNA-binding transcription factor activity, RNA polymerase II-specific"/>
    <property type="evidence" value="ECO:0007669"/>
    <property type="project" value="InterPro"/>
</dbReference>
<feature type="region of interest" description="Disordered" evidence="2">
    <location>
        <begin position="60"/>
        <end position="81"/>
    </location>
</feature>
<dbReference type="PANTHER" id="PTHR38791">
    <property type="entry name" value="ZN(II)2CYS6 TRANSCRIPTION FACTOR (EUROFUNG)-RELATED-RELATED"/>
    <property type="match status" value="1"/>
</dbReference>
<name>A0A6G1I2P6_9PEZI</name>
<dbReference type="OrthoDB" id="4491390at2759"/>
<evidence type="ECO:0000256" key="2">
    <source>
        <dbReference type="SAM" id="MobiDB-lite"/>
    </source>
</evidence>
<dbReference type="InterPro" id="IPR021858">
    <property type="entry name" value="Fun_TF"/>
</dbReference>
<protein>
    <recommendedName>
        <fullName evidence="3">Zn(2)-C6 fungal-type domain-containing protein</fullName>
    </recommendedName>
</protein>
<dbReference type="GO" id="GO:0008270">
    <property type="term" value="F:zinc ion binding"/>
    <property type="evidence" value="ECO:0007669"/>
    <property type="project" value="InterPro"/>
</dbReference>
<dbReference type="PROSITE" id="PS00463">
    <property type="entry name" value="ZN2_CY6_FUNGAL_1"/>
    <property type="match status" value="1"/>
</dbReference>
<feature type="compositionally biased region" description="Low complexity" evidence="2">
    <location>
        <begin position="65"/>
        <end position="78"/>
    </location>
</feature>